<gene>
    <name evidence="3" type="primary">PGBD2</name>
    <name evidence="3" type="ORF">T05_16018</name>
</gene>
<keyword evidence="4" id="KW-1185">Reference proteome</keyword>
<dbReference type="PANTHER" id="PTHR47272">
    <property type="entry name" value="DDE_TNP_1_7 DOMAIN-CONTAINING PROTEIN"/>
    <property type="match status" value="1"/>
</dbReference>
<sequence>MDFDIVFRKKRSERNARKIIVLPDPDVSEPETLSGDELDHTSQQSCSSSDEEFIDEDDASANAYRTPELLSRITFETNRKAYQCLHSTLAATEAEIEVFTGMLIVMGFTEMPRYRMYWENQTRVDAVANCMSRNRFETLRRFLHFNDDDKGRCKMKYYNPKKPCKWGLKLFARCGKNGFVHDFWLCDRMAPKVENPIGFFGMNVVMKTSRLPADSIECTKRRGRGSMDFRRTNDNELCVVKCPSPAIVREYNQFMGGVDLTGDCTKNGSATRNVMDLMEFMLSVSDSLMKFEETYVTRKRGRRASEPTAEEEVGPSRSIRRTIQPEHNTRADQTGHWPEMMTIKKHCRVCQRTCRIRCMKCDIYLCIVNE</sequence>
<feature type="region of interest" description="Disordered" evidence="1">
    <location>
        <begin position="299"/>
        <end position="333"/>
    </location>
</feature>
<comment type="caution">
    <text evidence="3">The sequence shown here is derived from an EMBL/GenBank/DDBJ whole genome shotgun (WGS) entry which is preliminary data.</text>
</comment>
<feature type="domain" description="PiggyBac transposable element-derived protein" evidence="2">
    <location>
        <begin position="67"/>
        <end position="149"/>
    </location>
</feature>
<evidence type="ECO:0000313" key="3">
    <source>
        <dbReference type="EMBL" id="KRX33840.1"/>
    </source>
</evidence>
<evidence type="ECO:0000313" key="4">
    <source>
        <dbReference type="Proteomes" id="UP000055048"/>
    </source>
</evidence>
<protein>
    <submittedName>
        <fullName evidence="3">PiggyBac transposable element-derived protein 2</fullName>
    </submittedName>
</protein>
<dbReference type="InterPro" id="IPR029526">
    <property type="entry name" value="PGBD"/>
</dbReference>
<evidence type="ECO:0000259" key="2">
    <source>
        <dbReference type="Pfam" id="PF13843"/>
    </source>
</evidence>
<dbReference type="Pfam" id="PF13843">
    <property type="entry name" value="DDE_Tnp_1_7"/>
    <property type="match status" value="1"/>
</dbReference>
<feature type="region of interest" description="Disordered" evidence="1">
    <location>
        <begin position="21"/>
        <end position="53"/>
    </location>
</feature>
<name>A0A0V0T488_9BILA</name>
<dbReference type="EMBL" id="JYDJ01000694">
    <property type="protein sequence ID" value="KRX33840.1"/>
    <property type="molecule type" value="Genomic_DNA"/>
</dbReference>
<dbReference type="Proteomes" id="UP000055048">
    <property type="component" value="Unassembled WGS sequence"/>
</dbReference>
<evidence type="ECO:0000256" key="1">
    <source>
        <dbReference type="SAM" id="MobiDB-lite"/>
    </source>
</evidence>
<dbReference type="AlphaFoldDB" id="A0A0V0T488"/>
<dbReference type="STRING" id="144512.A0A0V0T488"/>
<proteinExistence type="predicted"/>
<organism evidence="3 4">
    <name type="scientific">Trichinella murrelli</name>
    <dbReference type="NCBI Taxonomy" id="144512"/>
    <lineage>
        <taxon>Eukaryota</taxon>
        <taxon>Metazoa</taxon>
        <taxon>Ecdysozoa</taxon>
        <taxon>Nematoda</taxon>
        <taxon>Enoplea</taxon>
        <taxon>Dorylaimia</taxon>
        <taxon>Trichinellida</taxon>
        <taxon>Trichinellidae</taxon>
        <taxon>Trichinella</taxon>
    </lineage>
</organism>
<accession>A0A0V0T488</accession>
<dbReference type="PANTHER" id="PTHR47272:SF1">
    <property type="entry name" value="PIGGYBAC TRANSPOSABLE ELEMENT-DERIVED PROTEIN 3-LIKE"/>
    <property type="match status" value="1"/>
</dbReference>
<reference evidence="3 4" key="1">
    <citation type="submission" date="2015-01" db="EMBL/GenBank/DDBJ databases">
        <title>Evolution of Trichinella species and genotypes.</title>
        <authorList>
            <person name="Korhonen P.K."/>
            <person name="Edoardo P."/>
            <person name="Giuseppe L.R."/>
            <person name="Gasser R.B."/>
        </authorList>
    </citation>
    <scope>NUCLEOTIDE SEQUENCE [LARGE SCALE GENOMIC DNA]</scope>
    <source>
        <strain evidence="3">ISS417</strain>
    </source>
</reference>